<dbReference type="EMBL" id="BRYB01000411">
    <property type="protein sequence ID" value="GMI29617.1"/>
    <property type="molecule type" value="Genomic_DNA"/>
</dbReference>
<protein>
    <submittedName>
        <fullName evidence="2">Uncharacterized protein</fullName>
    </submittedName>
</protein>
<gene>
    <name evidence="2" type="ORF">TeGR_g13097</name>
</gene>
<keyword evidence="3" id="KW-1185">Reference proteome</keyword>
<name>A0ABQ6MN73_9STRA</name>
<feature type="region of interest" description="Disordered" evidence="1">
    <location>
        <begin position="654"/>
        <end position="673"/>
    </location>
</feature>
<sequence length="880" mass="96045">YFCDYCGVVHDTPYNLFPHAAYSKARASRDLLLAYNVTRPSADRFDALSISPSPDSDLRLELASSKPNLALWHGTRQRADTIFSALRYPASEGFSTGPTLSRPRTVLVLDASRGAEMHAPVLSRIGARTSGDFAIVVVSTASLDVLSFSLGEGKMRIHTLSDKDDPFVEASLPEICVASTDGPRYDEFVESANNLAHSYPPSQAPPDPDFALLGLFVAGQVAAAWGGGVNVVFVTPGDPPRSGVGGQETSSYARQFGGPPAVAPSAPSRSKADVNWRHKSKHAPKPTSLGGSLANFAAGLIASKSWLTYVCVCGPGILPSLSYPEKIARQTNGRCYYALNAGVLDEIFDSGKICDVTIRVRLIRGAYVSNVPSAKPLNQSLNGGKAGVNFVPRDNSVLHHQYNARYSRDGGDDNVGGGGRRAKHKESDAQLLFEADQEVLGCWFFPVFHEREGLGVEWCFDNQIKRNLSSAIDKHGYNSYNSKGVKGLEEFKIQVSTVYTRGGERFLEVRNRKWLGGADKDMGLGLDLPVFLASEVKIADAKFGENDVEKRKYVTDRCFKLYGKWHNDGDMTQMAGMLPRLMLGLLKSIFFRQERRDGQYDQIAERGRWIDIWKVVKPVFFKAADSRGGIFRKELGAGKEFGYMEKMYADNEPQVSSGEFGEQAGEGEADENEYDDFKNLPRECRGDFKDAYYSYELLSNCLPLTKTAMDDDGVYVLSDGVVTYLFFGKGVAEQDRADLGRRVEEQSELFADVAKHCEVDARVMHVWEGGGGGAVTEFFDRLAEDRCGFSGGSFTREDYEQSMRVGGIGGGGRGVGGGLGGVQKWSNFEKYRAGGGAPPAMPARPAGGPPPPPIGMPPPSYGGNGHMQRQQQYAPPPQYN</sequence>
<evidence type="ECO:0000313" key="3">
    <source>
        <dbReference type="Proteomes" id="UP001165060"/>
    </source>
</evidence>
<comment type="caution">
    <text evidence="2">The sequence shown here is derived from an EMBL/GenBank/DDBJ whole genome shotgun (WGS) entry which is preliminary data.</text>
</comment>
<feature type="non-terminal residue" evidence="2">
    <location>
        <position position="1"/>
    </location>
</feature>
<feature type="compositionally biased region" description="Low complexity" evidence="1">
    <location>
        <begin position="259"/>
        <end position="269"/>
    </location>
</feature>
<feature type="region of interest" description="Disordered" evidence="1">
    <location>
        <begin position="240"/>
        <end position="286"/>
    </location>
</feature>
<dbReference type="InterPro" id="IPR036180">
    <property type="entry name" value="Gelsolin-like_dom_sf"/>
</dbReference>
<feature type="compositionally biased region" description="Pro residues" evidence="1">
    <location>
        <begin position="839"/>
        <end position="860"/>
    </location>
</feature>
<reference evidence="2 3" key="1">
    <citation type="journal article" date="2023" name="Commun. Biol.">
        <title>Genome analysis of Parmales, the sister group of diatoms, reveals the evolutionary specialization of diatoms from phago-mixotrophs to photoautotrophs.</title>
        <authorList>
            <person name="Ban H."/>
            <person name="Sato S."/>
            <person name="Yoshikawa S."/>
            <person name="Yamada K."/>
            <person name="Nakamura Y."/>
            <person name="Ichinomiya M."/>
            <person name="Sato N."/>
            <person name="Blanc-Mathieu R."/>
            <person name="Endo H."/>
            <person name="Kuwata A."/>
            <person name="Ogata H."/>
        </authorList>
    </citation>
    <scope>NUCLEOTIDE SEQUENCE [LARGE SCALE GENOMIC DNA]</scope>
</reference>
<feature type="region of interest" description="Disordered" evidence="1">
    <location>
        <begin position="831"/>
        <end position="880"/>
    </location>
</feature>
<dbReference type="Proteomes" id="UP001165060">
    <property type="component" value="Unassembled WGS sequence"/>
</dbReference>
<evidence type="ECO:0000256" key="1">
    <source>
        <dbReference type="SAM" id="MobiDB-lite"/>
    </source>
</evidence>
<evidence type="ECO:0000313" key="2">
    <source>
        <dbReference type="EMBL" id="GMI29617.1"/>
    </source>
</evidence>
<organism evidence="2 3">
    <name type="scientific">Tetraparma gracilis</name>
    <dbReference type="NCBI Taxonomy" id="2962635"/>
    <lineage>
        <taxon>Eukaryota</taxon>
        <taxon>Sar</taxon>
        <taxon>Stramenopiles</taxon>
        <taxon>Ochrophyta</taxon>
        <taxon>Bolidophyceae</taxon>
        <taxon>Parmales</taxon>
        <taxon>Triparmaceae</taxon>
        <taxon>Tetraparma</taxon>
    </lineage>
</organism>
<accession>A0ABQ6MN73</accession>
<proteinExistence type="predicted"/>
<dbReference type="SUPFAM" id="SSF82754">
    <property type="entry name" value="C-terminal, gelsolin-like domain of Sec23/24"/>
    <property type="match status" value="1"/>
</dbReference>